<dbReference type="AlphaFoldDB" id="A0A4Q7MKG2"/>
<evidence type="ECO:0000259" key="1">
    <source>
        <dbReference type="Pfam" id="PF04230"/>
    </source>
</evidence>
<dbReference type="OrthoDB" id="3268731at2"/>
<evidence type="ECO:0000313" key="2">
    <source>
        <dbReference type="EMBL" id="RZS68766.1"/>
    </source>
</evidence>
<dbReference type="RefSeq" id="WP_130352032.1">
    <property type="nucleotide sequence ID" value="NZ_SGWY01000001.1"/>
</dbReference>
<reference evidence="2 3" key="1">
    <citation type="submission" date="2019-02" db="EMBL/GenBank/DDBJ databases">
        <title>Genomic Encyclopedia of Type Strains, Phase IV (KMG-IV): sequencing the most valuable type-strain genomes for metagenomic binning, comparative biology and taxonomic classification.</title>
        <authorList>
            <person name="Goeker M."/>
        </authorList>
    </citation>
    <scope>NUCLEOTIDE SEQUENCE [LARGE SCALE GENOMIC DNA]</scope>
    <source>
        <strain evidence="2 3">DSM 43045</strain>
    </source>
</reference>
<dbReference type="EMBL" id="SGWY01000001">
    <property type="protein sequence ID" value="RZS68766.1"/>
    <property type="molecule type" value="Genomic_DNA"/>
</dbReference>
<dbReference type="PANTHER" id="PTHR36836">
    <property type="entry name" value="COLANIC ACID BIOSYNTHESIS PROTEIN WCAK"/>
    <property type="match status" value="1"/>
</dbReference>
<comment type="caution">
    <text evidence="2">The sequence shown here is derived from an EMBL/GenBank/DDBJ whole genome shotgun (WGS) entry which is preliminary data.</text>
</comment>
<feature type="domain" description="Polysaccharide pyruvyl transferase" evidence="1">
    <location>
        <begin position="18"/>
        <end position="327"/>
    </location>
</feature>
<dbReference type="GO" id="GO:0016740">
    <property type="term" value="F:transferase activity"/>
    <property type="evidence" value="ECO:0007669"/>
    <property type="project" value="UniProtKB-KW"/>
</dbReference>
<keyword evidence="2" id="KW-0808">Transferase</keyword>
<dbReference type="InterPro" id="IPR007345">
    <property type="entry name" value="Polysacch_pyruvyl_Trfase"/>
</dbReference>
<gene>
    <name evidence="2" type="ORF">EV187_1204</name>
</gene>
<dbReference type="PANTHER" id="PTHR36836:SF1">
    <property type="entry name" value="COLANIC ACID BIOSYNTHESIS PROTEIN WCAK"/>
    <property type="match status" value="1"/>
</dbReference>
<proteinExistence type="predicted"/>
<organism evidence="2 3">
    <name type="scientific">Agromyces ramosus</name>
    <dbReference type="NCBI Taxonomy" id="33879"/>
    <lineage>
        <taxon>Bacteria</taxon>
        <taxon>Bacillati</taxon>
        <taxon>Actinomycetota</taxon>
        <taxon>Actinomycetes</taxon>
        <taxon>Micrococcales</taxon>
        <taxon>Microbacteriaceae</taxon>
        <taxon>Agromyces</taxon>
    </lineage>
</organism>
<accession>A0A4Q7MKG2</accession>
<protein>
    <submittedName>
        <fullName evidence="2">Polysaccharide pyruvyl transferase WcaK-like protein</fullName>
    </submittedName>
</protein>
<evidence type="ECO:0000313" key="3">
    <source>
        <dbReference type="Proteomes" id="UP000293289"/>
    </source>
</evidence>
<dbReference type="Proteomes" id="UP000293289">
    <property type="component" value="Unassembled WGS sequence"/>
</dbReference>
<dbReference type="Pfam" id="PF04230">
    <property type="entry name" value="PS_pyruv_trans"/>
    <property type="match status" value="1"/>
</dbReference>
<sequence>MRVVVIGDVGVVDGMLHVGDEAMFDALVDALLGRGVGSIVGISNAPAETAERHGIEAVGRIGFSGPRADMRARFDRVLRCSAGERALPVDDPVWPVIDAVSGADAVAVAGGGNLASNWPTHVFERAALGAIAERTGRPLVVTGQTLGPRLDPADRELVATLLRSARLVGVREHASADVARRLGVTSERVVANRDDASFLGAGDVEHPGGSRRPHGMILVSLSVHLGGLRRAPTVAGLAAALDGLAARSGLRVVFHPHFGSLDPGRLRGDEVLHDEVRDRMTTDAELLRVGTPRTAAMLARRAAMLVTSRYHPAVFAGPAGVPIAALAADDYTAVKLRGATGWWDQRGVLDLADAASPGDGGTRLARAWDDRQAAREAAARLRGEAERAASAWFDRVAGALGGDTA</sequence>
<name>A0A4Q7MKG2_9MICO</name>
<keyword evidence="3" id="KW-1185">Reference proteome</keyword>